<feature type="compositionally biased region" description="Polar residues" evidence="1">
    <location>
        <begin position="111"/>
        <end position="129"/>
    </location>
</feature>
<dbReference type="OrthoDB" id="10368067at2759"/>
<reference evidence="2" key="1">
    <citation type="submission" date="2020-05" db="EMBL/GenBank/DDBJ databases">
        <authorList>
            <person name="Rincon C."/>
            <person name="Sanders R I."/>
            <person name="Robbins C."/>
            <person name="Chaturvedi A."/>
        </authorList>
    </citation>
    <scope>NUCLEOTIDE SEQUENCE</scope>
    <source>
        <strain evidence="2">CHB12</strain>
    </source>
</reference>
<accession>A0A915Z9Y1</accession>
<evidence type="ECO:0000313" key="2">
    <source>
        <dbReference type="EMBL" id="CAB5366501.1"/>
    </source>
</evidence>
<name>A0A915Z9Y1_9GLOM</name>
<evidence type="ECO:0000256" key="1">
    <source>
        <dbReference type="SAM" id="MobiDB-lite"/>
    </source>
</evidence>
<dbReference type="AlphaFoldDB" id="A0A915Z9Y1"/>
<feature type="region of interest" description="Disordered" evidence="1">
    <location>
        <begin position="76"/>
        <end position="142"/>
    </location>
</feature>
<gene>
    <name evidence="2" type="ORF">CHRIB12_LOCUS10925</name>
</gene>
<protein>
    <submittedName>
        <fullName evidence="2">Uncharacterized protein</fullName>
    </submittedName>
</protein>
<organism evidence="2 3">
    <name type="scientific">Rhizophagus irregularis</name>
    <dbReference type="NCBI Taxonomy" id="588596"/>
    <lineage>
        <taxon>Eukaryota</taxon>
        <taxon>Fungi</taxon>
        <taxon>Fungi incertae sedis</taxon>
        <taxon>Mucoromycota</taxon>
        <taxon>Glomeromycotina</taxon>
        <taxon>Glomeromycetes</taxon>
        <taxon>Glomerales</taxon>
        <taxon>Glomeraceae</taxon>
        <taxon>Rhizophagus</taxon>
    </lineage>
</organism>
<evidence type="ECO:0000313" key="3">
    <source>
        <dbReference type="Proteomes" id="UP000684084"/>
    </source>
</evidence>
<dbReference type="Proteomes" id="UP000684084">
    <property type="component" value="Unassembled WGS sequence"/>
</dbReference>
<feature type="compositionally biased region" description="Low complexity" evidence="1">
    <location>
        <begin position="99"/>
        <end position="110"/>
    </location>
</feature>
<comment type="caution">
    <text evidence="2">The sequence shown here is derived from an EMBL/GenBank/DDBJ whole genome shotgun (WGS) entry which is preliminary data.</text>
</comment>
<dbReference type="EMBL" id="CAGKOT010000022">
    <property type="protein sequence ID" value="CAB5366501.1"/>
    <property type="molecule type" value="Genomic_DNA"/>
</dbReference>
<proteinExistence type="predicted"/>
<sequence>MSGIPLRLPLYSLDYLENDRLEPMHKLVSLSTSVEIGTKTIITWEKRCEYMNGSQTARRSRTGEIEELFHLHPSLRNRIHSESPSRLSPAPPLPCNEDGNPGNPGNNTTTSSVQPPSYDDNQQSLNSINGGVPLEPGNVMEQ</sequence>